<evidence type="ECO:0000259" key="9">
    <source>
        <dbReference type="PROSITE" id="PS50002"/>
    </source>
</evidence>
<evidence type="ECO:0000256" key="4">
    <source>
        <dbReference type="ARBA" id="ARBA00022824"/>
    </source>
</evidence>
<dbReference type="InterPro" id="IPR051500">
    <property type="entry name" value="cTAGE_MIA/OTOR"/>
</dbReference>
<feature type="domain" description="SH3" evidence="9">
    <location>
        <begin position="35"/>
        <end position="97"/>
    </location>
</feature>
<keyword evidence="11" id="KW-1185">Reference proteome</keyword>
<keyword evidence="8" id="KW-0812">Transmembrane</keyword>
<dbReference type="PANTHER" id="PTHR23158">
    <property type="entry name" value="MELANOMA INHIBITORY ACTIVITY-RELATED"/>
    <property type="match status" value="1"/>
</dbReference>
<keyword evidence="6" id="KW-0325">Glycoprotein</keyword>
<dbReference type="GO" id="GO:0005789">
    <property type="term" value="C:endoplasmic reticulum membrane"/>
    <property type="evidence" value="ECO:0007669"/>
    <property type="project" value="UniProtKB-SubCell"/>
</dbReference>
<keyword evidence="2 7" id="KW-0728">SH3 domain</keyword>
<dbReference type="OMA" id="CVIFRSF"/>
<dbReference type="InterPro" id="IPR036028">
    <property type="entry name" value="SH3-like_dom_sf"/>
</dbReference>
<evidence type="ECO:0000256" key="7">
    <source>
        <dbReference type="PROSITE-ProRule" id="PRU00192"/>
    </source>
</evidence>
<dbReference type="SMART" id="SM00326">
    <property type="entry name" value="SH3"/>
    <property type="match status" value="1"/>
</dbReference>
<dbReference type="PANTHER" id="PTHR23158:SF38">
    <property type="entry name" value="MELANOMA INHIBITORY ACTIVITY PROTEIN 2"/>
    <property type="match status" value="1"/>
</dbReference>
<dbReference type="GO" id="GO:0070971">
    <property type="term" value="C:endoplasmic reticulum exit site"/>
    <property type="evidence" value="ECO:0007669"/>
    <property type="project" value="TreeGrafter"/>
</dbReference>
<dbReference type="Proteomes" id="UP000265120">
    <property type="component" value="Chromosome 1"/>
</dbReference>
<evidence type="ECO:0000256" key="3">
    <source>
        <dbReference type="ARBA" id="ARBA00022729"/>
    </source>
</evidence>
<proteinExistence type="predicted"/>
<name>A0A3P8UCB5_CYNSE</name>
<dbReference type="Ensembl" id="ENSCSET00000000091.1">
    <property type="protein sequence ID" value="ENSCSEP00000000067.1"/>
    <property type="gene ID" value="ENSCSEG00000000077.1"/>
</dbReference>
<reference evidence="10" key="3">
    <citation type="submission" date="2025-09" db="UniProtKB">
        <authorList>
            <consortium name="Ensembl"/>
        </authorList>
    </citation>
    <scope>IDENTIFICATION</scope>
</reference>
<dbReference type="STRING" id="244447.ENSCSEP00000000067"/>
<dbReference type="Pfam" id="PF07653">
    <property type="entry name" value="SH3_2"/>
    <property type="match status" value="1"/>
</dbReference>
<evidence type="ECO:0000313" key="10">
    <source>
        <dbReference type="Ensembl" id="ENSCSEP00000000067.1"/>
    </source>
</evidence>
<keyword evidence="4" id="KW-0256">Endoplasmic reticulum</keyword>
<feature type="transmembrane region" description="Helical" evidence="8">
    <location>
        <begin position="6"/>
        <end position="23"/>
    </location>
</feature>
<comment type="subcellular location">
    <subcellularLocation>
        <location evidence="1">Endoplasmic reticulum membrane</location>
        <topology evidence="1">Single-pass membrane protein</topology>
    </subcellularLocation>
</comment>
<accession>A0A3P8UCB5</accession>
<dbReference type="GO" id="GO:0006888">
    <property type="term" value="P:endoplasmic reticulum to Golgi vesicle-mediated transport"/>
    <property type="evidence" value="ECO:0007669"/>
    <property type="project" value="TreeGrafter"/>
</dbReference>
<keyword evidence="8" id="KW-0472">Membrane</keyword>
<dbReference type="InParanoid" id="A0A3P8UCB5"/>
<keyword evidence="5" id="KW-0175">Coiled coil</keyword>
<evidence type="ECO:0000256" key="5">
    <source>
        <dbReference type="ARBA" id="ARBA00023054"/>
    </source>
</evidence>
<dbReference type="PROSITE" id="PS50002">
    <property type="entry name" value="SH3"/>
    <property type="match status" value="1"/>
</dbReference>
<evidence type="ECO:0000313" key="11">
    <source>
        <dbReference type="Proteomes" id="UP000265120"/>
    </source>
</evidence>
<evidence type="ECO:0000256" key="8">
    <source>
        <dbReference type="SAM" id="Phobius"/>
    </source>
</evidence>
<reference evidence="10" key="2">
    <citation type="submission" date="2025-08" db="UniProtKB">
        <authorList>
            <consortium name="Ensembl"/>
        </authorList>
    </citation>
    <scope>IDENTIFICATION</scope>
</reference>
<protein>
    <recommendedName>
        <fullName evidence="9">SH3 domain-containing protein</fullName>
    </recommendedName>
</protein>
<dbReference type="SUPFAM" id="SSF50044">
    <property type="entry name" value="SH3-domain"/>
    <property type="match status" value="1"/>
</dbReference>
<evidence type="ECO:0000256" key="1">
    <source>
        <dbReference type="ARBA" id="ARBA00004389"/>
    </source>
</evidence>
<dbReference type="GO" id="GO:0009306">
    <property type="term" value="P:protein secretion"/>
    <property type="evidence" value="ECO:0007669"/>
    <property type="project" value="TreeGrafter"/>
</dbReference>
<keyword evidence="8" id="KW-1133">Transmembrane helix</keyword>
<dbReference type="Gene3D" id="2.30.30.40">
    <property type="entry name" value="SH3 Domains"/>
    <property type="match status" value="1"/>
</dbReference>
<keyword evidence="3" id="KW-0732">Signal</keyword>
<dbReference type="InterPro" id="IPR001452">
    <property type="entry name" value="SH3_domain"/>
</dbReference>
<evidence type="ECO:0000256" key="2">
    <source>
        <dbReference type="ARBA" id="ARBA00022443"/>
    </source>
</evidence>
<evidence type="ECO:0000256" key="6">
    <source>
        <dbReference type="ARBA" id="ARBA00023180"/>
    </source>
</evidence>
<dbReference type="GeneTree" id="ENSGT00950000182767"/>
<dbReference type="AlphaFoldDB" id="A0A3P8UCB5"/>
<sequence>MAQNRFLWIIIMLFIPNLTVGLLSDYKICGDSECESKFSSSAVRDHQGQDCRFLTFRTGDTISVYHKLTGRRDDLWAGTMDKQFGYFPKDAVQEEQVYAVTERVLQTQVKETVTFTRV</sequence>
<reference evidence="10 11" key="1">
    <citation type="journal article" date="2014" name="Nat. Genet.">
        <title>Whole-genome sequence of a flatfish provides insights into ZW sex chromosome evolution and adaptation to a benthic lifestyle.</title>
        <authorList>
            <person name="Chen S."/>
            <person name="Zhang G."/>
            <person name="Shao C."/>
            <person name="Huang Q."/>
            <person name="Liu G."/>
            <person name="Zhang P."/>
            <person name="Song W."/>
            <person name="An N."/>
            <person name="Chalopin D."/>
            <person name="Volff J.N."/>
            <person name="Hong Y."/>
            <person name="Li Q."/>
            <person name="Sha Z."/>
            <person name="Zhou H."/>
            <person name="Xie M."/>
            <person name="Yu Q."/>
            <person name="Liu Y."/>
            <person name="Xiang H."/>
            <person name="Wang N."/>
            <person name="Wu K."/>
            <person name="Yang C."/>
            <person name="Zhou Q."/>
            <person name="Liao X."/>
            <person name="Yang L."/>
            <person name="Hu Q."/>
            <person name="Zhang J."/>
            <person name="Meng L."/>
            <person name="Jin L."/>
            <person name="Tian Y."/>
            <person name="Lian J."/>
            <person name="Yang J."/>
            <person name="Miao G."/>
            <person name="Liu S."/>
            <person name="Liang Z."/>
            <person name="Yan F."/>
            <person name="Li Y."/>
            <person name="Sun B."/>
            <person name="Zhang H."/>
            <person name="Zhang J."/>
            <person name="Zhu Y."/>
            <person name="Du M."/>
            <person name="Zhao Y."/>
            <person name="Schartl M."/>
            <person name="Tang Q."/>
            <person name="Wang J."/>
        </authorList>
    </citation>
    <scope>NUCLEOTIDE SEQUENCE</scope>
</reference>
<organism evidence="10 11">
    <name type="scientific">Cynoglossus semilaevis</name>
    <name type="common">Tongue sole</name>
    <dbReference type="NCBI Taxonomy" id="244447"/>
    <lineage>
        <taxon>Eukaryota</taxon>
        <taxon>Metazoa</taxon>
        <taxon>Chordata</taxon>
        <taxon>Craniata</taxon>
        <taxon>Vertebrata</taxon>
        <taxon>Euteleostomi</taxon>
        <taxon>Actinopterygii</taxon>
        <taxon>Neopterygii</taxon>
        <taxon>Teleostei</taxon>
        <taxon>Neoteleostei</taxon>
        <taxon>Acanthomorphata</taxon>
        <taxon>Carangaria</taxon>
        <taxon>Pleuronectiformes</taxon>
        <taxon>Pleuronectoidei</taxon>
        <taxon>Cynoglossidae</taxon>
        <taxon>Cynoglossinae</taxon>
        <taxon>Cynoglossus</taxon>
    </lineage>
</organism>
<dbReference type="GO" id="GO:0035459">
    <property type="term" value="P:vesicle cargo loading"/>
    <property type="evidence" value="ECO:0007669"/>
    <property type="project" value="TreeGrafter"/>
</dbReference>